<feature type="region of interest" description="Disordered" evidence="1">
    <location>
        <begin position="806"/>
        <end position="825"/>
    </location>
</feature>
<feature type="compositionally biased region" description="Low complexity" evidence="1">
    <location>
        <begin position="636"/>
        <end position="646"/>
    </location>
</feature>
<feature type="compositionally biased region" description="Low complexity" evidence="1">
    <location>
        <begin position="270"/>
        <end position="282"/>
    </location>
</feature>
<feature type="compositionally biased region" description="Basic and acidic residues" evidence="1">
    <location>
        <begin position="486"/>
        <end position="508"/>
    </location>
</feature>
<feature type="region of interest" description="Disordered" evidence="1">
    <location>
        <begin position="486"/>
        <end position="652"/>
    </location>
</feature>
<dbReference type="Proteomes" id="UP000054821">
    <property type="component" value="Unassembled WGS sequence"/>
</dbReference>
<dbReference type="AlphaFoldDB" id="A0A2P4ZN07"/>
<feature type="region of interest" description="Disordered" evidence="1">
    <location>
        <begin position="868"/>
        <end position="918"/>
    </location>
</feature>
<dbReference type="EMBL" id="JPDN02000017">
    <property type="protein sequence ID" value="PON25665.1"/>
    <property type="molecule type" value="Genomic_DNA"/>
</dbReference>
<reference evidence="2 3" key="1">
    <citation type="journal article" date="2016" name="Genome Announc.">
        <title>Draft Whole-Genome Sequence of Trichoderma gamsii T6085, a Promising Biocontrol Agent of Fusarium Head Blight on Wheat.</title>
        <authorList>
            <person name="Baroncelli R."/>
            <person name="Zapparata A."/>
            <person name="Piaggeschi G."/>
            <person name="Sarrocco S."/>
            <person name="Vannacci G."/>
        </authorList>
    </citation>
    <scope>NUCLEOTIDE SEQUENCE [LARGE SCALE GENOMIC DNA]</scope>
    <source>
        <strain evidence="2 3">T6085</strain>
    </source>
</reference>
<sequence length="1264" mass="137762">MSFLQSLLCGSGLEKQKQGPYAGNSFLISCPLRLVFEIFSFRFLPLPFSLLTSLSLLLAPDIYPLEPPPGLWALRPKQIRSPFSLLPPAPLSIEFDDAPAAQLCSALPARLFNSSAALAVVAPPPVTMQTVPSLIGTGTAIAAAANGLVFGQPEEPPAPNKKRLSQLRKEISFDRDLPVTAPSAVSSPLRYEASLDAPSIEVEYPPQSAVASPITVSRPPLSRYQRPSHQPASSPRPIPERRSMLRQRESSASPTPEGPRDSVSSNGSWIRRLSIRRPPLSRQGSVKSKSSIGPDSPSISQSYTSSAPILSRPNTAANPLAPNKLVKRSPSVTSSDAPPTPTHTRPKSHLSILRRPATSHQRSATLHHFRQSTDLSLPSPAFSFDQSPKKQESLLTAALSAQSRGSRRTRWISFFHSRTSNIGGGAFSGRLGEGAPRGRTVSKRISPGGYDHQQVHLVTPRMVSPASAPLIAPSPADRRDEIRQARTETGVHVDDRSTSPENATERKAMRPHSMPFPPVANWLSRTSGSLRQPKRETEADGVNDRRHVSAPSDSGAQTAVEHDLKAPAQSPIPPSPLGRQGPTLDSAANSQLTMHKRSHSSPLLPAPRKSNFQIDGPRLGSPSGAASHSARQHQPSGSSTSSAAMSQLRASPLHESFSATEAFEGDARGFISADEDDADYKSDTVFDSLRTAASSRTRAVETPLDSIYDDSPPSTAGNNGKTKRLSIQEILGHNWGGDTNIMEEDESTMMPIGETSGTRLRYSSRHILTLPRISSESSQNGVSIYTKEFGRISLDDDFDEDWDVDDDAHFNPLSPPSKGSSMNSRVINPNVRVALANMSLDQTSDMDSDDRPLNNLFDWSETSFHEKSSSEGVRLRPKTSYEKQELDARGGRPVIRGPIPTHIRSQSVPLSHALDEGKSSTGAKYGTWGLSSKTVSEDWDEDFEFGGSASGFGDKADNNLFSVPESIQASQPSVKAHSGQIRELSLLVNDLKRLCRHGRDMDMLDGPQKTLWKEAEGVIALASPDEEDSIDEENDANFLDAMEEFDNNDGFSEEDFDDVSFSKLDMAFDIKEPMSKTAVVRERHSPKRRSVFSPDDDIFGGNWPLVDDSPPSNQSSRSRTPELRADRQEEAAKGARSVMEAMSRSIPDQDPPSRPDNKMTFDTNSLRVLVKRAGELRDSLSDVIRRAEQITQSPTVTPRRERQTDSSPAFTRMFDDPGSSQSRRTIRHRGNLSTLLDSPSPKSSTSSSASSSPMTRRLQTMIAS</sequence>
<dbReference type="RefSeq" id="XP_018663987.1">
    <property type="nucleotide sequence ID" value="XM_018802870.1"/>
</dbReference>
<evidence type="ECO:0000313" key="3">
    <source>
        <dbReference type="Proteomes" id="UP000054821"/>
    </source>
</evidence>
<dbReference type="InterPro" id="IPR045342">
    <property type="entry name" value="Etd1"/>
</dbReference>
<dbReference type="GO" id="GO:1902412">
    <property type="term" value="P:regulation of mitotic cytokinesis"/>
    <property type="evidence" value="ECO:0007669"/>
    <property type="project" value="InterPro"/>
</dbReference>
<organism evidence="2 3">
    <name type="scientific">Trichoderma gamsii</name>
    <dbReference type="NCBI Taxonomy" id="398673"/>
    <lineage>
        <taxon>Eukaryota</taxon>
        <taxon>Fungi</taxon>
        <taxon>Dikarya</taxon>
        <taxon>Ascomycota</taxon>
        <taxon>Pezizomycotina</taxon>
        <taxon>Sordariomycetes</taxon>
        <taxon>Hypocreomycetidae</taxon>
        <taxon>Hypocreales</taxon>
        <taxon>Hypocreaceae</taxon>
        <taxon>Trichoderma</taxon>
    </lineage>
</organism>
<feature type="compositionally biased region" description="Basic and acidic residues" evidence="1">
    <location>
        <begin position="238"/>
        <end position="249"/>
    </location>
</feature>
<feature type="region of interest" description="Disordered" evidence="1">
    <location>
        <begin position="1101"/>
        <end position="1161"/>
    </location>
</feature>
<comment type="caution">
    <text evidence="2">The sequence shown here is derived from an EMBL/GenBank/DDBJ whole genome shotgun (WGS) entry which is preliminary data.</text>
</comment>
<dbReference type="GO" id="GO:0005096">
    <property type="term" value="F:GTPase activator activity"/>
    <property type="evidence" value="ECO:0007669"/>
    <property type="project" value="InterPro"/>
</dbReference>
<dbReference type="GeneID" id="29982953"/>
<feature type="compositionally biased region" description="Basic and acidic residues" evidence="1">
    <location>
        <begin position="1119"/>
        <end position="1133"/>
    </location>
</feature>
<gene>
    <name evidence="2" type="ORF">TGAM01_v205550</name>
</gene>
<feature type="region of interest" description="Disordered" evidence="1">
    <location>
        <begin position="426"/>
        <end position="450"/>
    </location>
</feature>
<feature type="compositionally biased region" description="Polar residues" evidence="1">
    <location>
        <begin position="283"/>
        <end position="317"/>
    </location>
</feature>
<evidence type="ECO:0000313" key="2">
    <source>
        <dbReference type="EMBL" id="PON25665.1"/>
    </source>
</evidence>
<accession>A0A2P4ZN07</accession>
<feature type="compositionally biased region" description="Basic and acidic residues" evidence="1">
    <location>
        <begin position="533"/>
        <end position="547"/>
    </location>
</feature>
<feature type="region of interest" description="Disordered" evidence="1">
    <location>
        <begin position="1189"/>
        <end position="1264"/>
    </location>
</feature>
<feature type="compositionally biased region" description="Basic and acidic residues" evidence="1">
    <location>
        <begin position="879"/>
        <end position="890"/>
    </location>
</feature>
<dbReference type="Pfam" id="PF20162">
    <property type="entry name" value="Etd1"/>
    <property type="match status" value="1"/>
</dbReference>
<keyword evidence="3" id="KW-1185">Reference proteome</keyword>
<name>A0A2P4ZN07_9HYPO</name>
<dbReference type="STRING" id="398673.A0A2P4ZN07"/>
<proteinExistence type="predicted"/>
<protein>
    <submittedName>
        <fullName evidence="2">Uncharacterized protein</fullName>
    </submittedName>
</protein>
<evidence type="ECO:0000256" key="1">
    <source>
        <dbReference type="SAM" id="MobiDB-lite"/>
    </source>
</evidence>
<feature type="region of interest" description="Disordered" evidence="1">
    <location>
        <begin position="206"/>
        <end position="351"/>
    </location>
</feature>
<feature type="compositionally biased region" description="Low complexity" evidence="1">
    <location>
        <begin position="1232"/>
        <end position="1255"/>
    </location>
</feature>